<reference evidence="3 4" key="1">
    <citation type="submission" date="2020-07" db="EMBL/GenBank/DDBJ databases">
        <title>Sequencing the genomes of 1000 actinobacteria strains.</title>
        <authorList>
            <person name="Klenk H.-P."/>
        </authorList>
    </citation>
    <scope>NUCLEOTIDE SEQUENCE [LARGE SCALE GENOMIC DNA]</scope>
    <source>
        <strain evidence="3 4">DSM 44121</strain>
    </source>
</reference>
<feature type="region of interest" description="Disordered" evidence="1">
    <location>
        <begin position="623"/>
        <end position="646"/>
    </location>
</feature>
<protein>
    <submittedName>
        <fullName evidence="3">Uncharacterized protein</fullName>
    </submittedName>
</protein>
<dbReference type="RefSeq" id="WP_182614976.1">
    <property type="nucleotide sequence ID" value="NZ_BAAATF010000007.1"/>
</dbReference>
<feature type="transmembrane region" description="Helical" evidence="2">
    <location>
        <begin position="258"/>
        <end position="278"/>
    </location>
</feature>
<evidence type="ECO:0000313" key="4">
    <source>
        <dbReference type="Proteomes" id="UP000540568"/>
    </source>
</evidence>
<feature type="transmembrane region" description="Helical" evidence="2">
    <location>
        <begin position="423"/>
        <end position="440"/>
    </location>
</feature>
<proteinExistence type="predicted"/>
<feature type="compositionally biased region" description="Pro residues" evidence="1">
    <location>
        <begin position="1"/>
        <end position="12"/>
    </location>
</feature>
<dbReference type="AlphaFoldDB" id="A0A7W3J750"/>
<evidence type="ECO:0000256" key="1">
    <source>
        <dbReference type="SAM" id="MobiDB-lite"/>
    </source>
</evidence>
<comment type="caution">
    <text evidence="3">The sequence shown here is derived from an EMBL/GenBank/DDBJ whole genome shotgun (WGS) entry which is preliminary data.</text>
</comment>
<keyword evidence="2" id="KW-0812">Transmembrane</keyword>
<name>A0A7W3J750_9MICO</name>
<dbReference type="Proteomes" id="UP000540568">
    <property type="component" value="Unassembled WGS sequence"/>
</dbReference>
<keyword evidence="2" id="KW-1133">Transmembrane helix</keyword>
<keyword evidence="4" id="KW-1185">Reference proteome</keyword>
<accession>A0A7W3J750</accession>
<evidence type="ECO:0000256" key="2">
    <source>
        <dbReference type="SAM" id="Phobius"/>
    </source>
</evidence>
<keyword evidence="2" id="KW-0472">Membrane</keyword>
<feature type="region of interest" description="Disordered" evidence="1">
    <location>
        <begin position="1"/>
        <end position="27"/>
    </location>
</feature>
<organism evidence="3 4">
    <name type="scientific">Promicromonospora sukumoe</name>
    <dbReference type="NCBI Taxonomy" id="88382"/>
    <lineage>
        <taxon>Bacteria</taxon>
        <taxon>Bacillati</taxon>
        <taxon>Actinomycetota</taxon>
        <taxon>Actinomycetes</taxon>
        <taxon>Micrococcales</taxon>
        <taxon>Promicromonosporaceae</taxon>
        <taxon>Promicromonospora</taxon>
    </lineage>
</organism>
<feature type="transmembrane region" description="Helical" evidence="2">
    <location>
        <begin position="233"/>
        <end position="252"/>
    </location>
</feature>
<evidence type="ECO:0000313" key="3">
    <source>
        <dbReference type="EMBL" id="MBA8807394.1"/>
    </source>
</evidence>
<gene>
    <name evidence="3" type="ORF">FHX71_001336</name>
</gene>
<sequence length="673" mass="75541">MNTHAAPPPPPPEPHEMRTDNSAGPGSVVGIQASVVHNANVYQISATDPPEKKYRTGVRYLEDGVPRKAEELFSEAMADGLDTAEVRFHWALSMFSARSDRDLTKDERARLTTAAERFVAHEDDEEYGPALGAVRELIIHRLDPSAEGIELAEKRILALPGALRERSLRHLDKVLSAATKDNVWANTKKQALLERHSGSRGHRVWAYFEADPAGPRARPAQLPHIAPGERARIAAGTLLCALTVGYLGWLTLSSAAPVAIVAYALALAAAWVTARNAFEWRYRVKRLRWEEQRRRASAANGGSDGRGFAAGVTRSFEFYFSKYRPRDHEKDWWLAETAGLRTYLRDEIVEIYRESHVSLANVVWLIRYHAIDVQKQWRAGTIDDHKVRFQIADRTKILCVLGLTILLLTVGCVIQNALQAQPAGAAVATFLAVAGGLYTARKWHRVASGRRHYIDDLYDEGRRREGRENEFRRWTQRLKDARPSEEEMETWLRSDTTILIADALEHFRISWRDVISYAVLRVPTPSASRAQERNGPLRYNSYALRLFLITEDGVREVSKVLNFETGAFNSEERNTFRFDAVSSVNVVKGADGRQNLRLTLTNGPTRDILVTKGQDLELAADDLRNPERPDTDADVEPDNPLDTSLDTTGFAPTLRILEGIAADGKNWIARGNY</sequence>
<dbReference type="EMBL" id="JACGWV010000001">
    <property type="protein sequence ID" value="MBA8807394.1"/>
    <property type="molecule type" value="Genomic_DNA"/>
</dbReference>
<feature type="transmembrane region" description="Helical" evidence="2">
    <location>
        <begin position="397"/>
        <end position="417"/>
    </location>
</feature>